<dbReference type="PROSITE" id="PS50113">
    <property type="entry name" value="PAC"/>
    <property type="match status" value="2"/>
</dbReference>
<evidence type="ECO:0000259" key="12">
    <source>
        <dbReference type="PROSITE" id="PS50112"/>
    </source>
</evidence>
<keyword evidence="10" id="KW-0472">Membrane</keyword>
<dbReference type="Proteomes" id="UP000219215">
    <property type="component" value="Chromosome DPRO"/>
</dbReference>
<dbReference type="GO" id="GO:0006355">
    <property type="term" value="P:regulation of DNA-templated transcription"/>
    <property type="evidence" value="ECO:0007669"/>
    <property type="project" value="InterPro"/>
</dbReference>
<keyword evidence="10" id="KW-1133">Transmembrane helix</keyword>
<dbReference type="InterPro" id="IPR015168">
    <property type="entry name" value="SsuA/THI5"/>
</dbReference>
<dbReference type="InterPro" id="IPR003661">
    <property type="entry name" value="HisK_dim/P_dom"/>
</dbReference>
<dbReference type="AlphaFoldDB" id="A0A2C8FAQ6"/>
<keyword evidence="8" id="KW-0902">Two-component regulatory system</keyword>
<dbReference type="SMART" id="SM00387">
    <property type="entry name" value="HATPase_c"/>
    <property type="match status" value="1"/>
</dbReference>
<evidence type="ECO:0000259" key="11">
    <source>
        <dbReference type="PROSITE" id="PS50109"/>
    </source>
</evidence>
<dbReference type="PANTHER" id="PTHR43065:SF47">
    <property type="match status" value="1"/>
</dbReference>
<dbReference type="InterPro" id="IPR035965">
    <property type="entry name" value="PAS-like_dom_sf"/>
</dbReference>
<evidence type="ECO:0000313" key="15">
    <source>
        <dbReference type="Proteomes" id="UP000219215"/>
    </source>
</evidence>
<evidence type="ECO:0000256" key="5">
    <source>
        <dbReference type="ARBA" id="ARBA00022741"/>
    </source>
</evidence>
<keyword evidence="6 14" id="KW-0418">Kinase</keyword>
<dbReference type="Gene3D" id="3.30.565.10">
    <property type="entry name" value="Histidine kinase-like ATPase, C-terminal domain"/>
    <property type="match status" value="1"/>
</dbReference>
<dbReference type="EMBL" id="LT907975">
    <property type="protein sequence ID" value="SOB59726.1"/>
    <property type="molecule type" value="Genomic_DNA"/>
</dbReference>
<evidence type="ECO:0000256" key="4">
    <source>
        <dbReference type="ARBA" id="ARBA00022679"/>
    </source>
</evidence>
<dbReference type="InterPro" id="IPR013656">
    <property type="entry name" value="PAS_4"/>
</dbReference>
<evidence type="ECO:0000256" key="2">
    <source>
        <dbReference type="ARBA" id="ARBA00012438"/>
    </source>
</evidence>
<dbReference type="OrthoDB" id="174578at2"/>
<evidence type="ECO:0000313" key="14">
    <source>
        <dbReference type="EMBL" id="SOB59726.1"/>
    </source>
</evidence>
<keyword evidence="9" id="KW-0175">Coiled coil</keyword>
<keyword evidence="15" id="KW-1185">Reference proteome</keyword>
<keyword evidence="5" id="KW-0547">Nucleotide-binding</keyword>
<dbReference type="Gene3D" id="1.10.287.130">
    <property type="match status" value="1"/>
</dbReference>
<dbReference type="CDD" id="cd00130">
    <property type="entry name" value="PAS"/>
    <property type="match status" value="2"/>
</dbReference>
<feature type="coiled-coil region" evidence="9">
    <location>
        <begin position="621"/>
        <end position="669"/>
    </location>
</feature>
<evidence type="ECO:0000256" key="8">
    <source>
        <dbReference type="ARBA" id="ARBA00023012"/>
    </source>
</evidence>
<dbReference type="Pfam" id="PF08448">
    <property type="entry name" value="PAS_4"/>
    <property type="match status" value="1"/>
</dbReference>
<keyword evidence="3" id="KW-0597">Phosphoprotein</keyword>
<dbReference type="PRINTS" id="PR00344">
    <property type="entry name" value="BCTRLSENSOR"/>
</dbReference>
<dbReference type="PROSITE" id="PS50112">
    <property type="entry name" value="PAS"/>
    <property type="match status" value="1"/>
</dbReference>
<reference evidence="15" key="1">
    <citation type="submission" date="2017-09" db="EMBL/GenBank/DDBJ databases">
        <authorList>
            <person name="Regsiter A."/>
            <person name="William W."/>
        </authorList>
    </citation>
    <scope>NUCLEOTIDE SEQUENCE [LARGE SCALE GENOMIC DNA]</scope>
    <source>
        <strain evidence="15">500-1</strain>
    </source>
</reference>
<keyword evidence="10" id="KW-0812">Transmembrane</keyword>
<dbReference type="KEGG" id="pprf:DPRO_2816"/>
<evidence type="ECO:0000256" key="10">
    <source>
        <dbReference type="SAM" id="Phobius"/>
    </source>
</evidence>
<feature type="domain" description="Histidine kinase" evidence="11">
    <location>
        <begin position="685"/>
        <end position="915"/>
    </location>
</feature>
<dbReference type="NCBIfam" id="TIGR00229">
    <property type="entry name" value="sensory_box"/>
    <property type="match status" value="2"/>
</dbReference>
<keyword evidence="4" id="KW-0808">Transferase</keyword>
<accession>A0A2C8FAQ6</accession>
<dbReference type="InterPro" id="IPR036890">
    <property type="entry name" value="HATPase_C_sf"/>
</dbReference>
<dbReference type="InterPro" id="IPR013767">
    <property type="entry name" value="PAS_fold"/>
</dbReference>
<dbReference type="Pfam" id="PF09084">
    <property type="entry name" value="NMT1"/>
    <property type="match status" value="1"/>
</dbReference>
<evidence type="ECO:0000256" key="9">
    <source>
        <dbReference type="SAM" id="Coils"/>
    </source>
</evidence>
<evidence type="ECO:0000256" key="1">
    <source>
        <dbReference type="ARBA" id="ARBA00000085"/>
    </source>
</evidence>
<feature type="transmembrane region" description="Helical" evidence="10">
    <location>
        <begin position="338"/>
        <end position="359"/>
    </location>
</feature>
<name>A0A2C8FAQ6_9BACT</name>
<gene>
    <name evidence="14" type="ORF">DPRO_2816</name>
</gene>
<keyword evidence="7" id="KW-0067">ATP-binding</keyword>
<feature type="domain" description="PAS" evidence="12">
    <location>
        <begin position="377"/>
        <end position="430"/>
    </location>
</feature>
<dbReference type="Pfam" id="PF02518">
    <property type="entry name" value="HATPase_c"/>
    <property type="match status" value="1"/>
</dbReference>
<dbReference type="InterPro" id="IPR000014">
    <property type="entry name" value="PAS"/>
</dbReference>
<feature type="domain" description="PAC" evidence="13">
    <location>
        <begin position="452"/>
        <end position="504"/>
    </location>
</feature>
<dbReference type="PROSITE" id="PS50109">
    <property type="entry name" value="HIS_KIN"/>
    <property type="match status" value="1"/>
</dbReference>
<dbReference type="SMART" id="SM00091">
    <property type="entry name" value="PAS"/>
    <property type="match status" value="2"/>
</dbReference>
<evidence type="ECO:0000256" key="3">
    <source>
        <dbReference type="ARBA" id="ARBA00022553"/>
    </source>
</evidence>
<dbReference type="RefSeq" id="WP_097012557.1">
    <property type="nucleotide sequence ID" value="NZ_LT907975.1"/>
</dbReference>
<dbReference type="InterPro" id="IPR003594">
    <property type="entry name" value="HATPase_dom"/>
</dbReference>
<dbReference type="GO" id="GO:0000155">
    <property type="term" value="F:phosphorelay sensor kinase activity"/>
    <property type="evidence" value="ECO:0007669"/>
    <property type="project" value="InterPro"/>
</dbReference>
<dbReference type="InterPro" id="IPR000700">
    <property type="entry name" value="PAS-assoc_C"/>
</dbReference>
<proteinExistence type="predicted"/>
<dbReference type="InterPro" id="IPR005467">
    <property type="entry name" value="His_kinase_dom"/>
</dbReference>
<dbReference type="SUPFAM" id="SSF53850">
    <property type="entry name" value="Periplasmic binding protein-like II"/>
    <property type="match status" value="1"/>
</dbReference>
<comment type="catalytic activity">
    <reaction evidence="1">
        <text>ATP + protein L-histidine = ADP + protein N-phospho-L-histidine.</text>
        <dbReference type="EC" id="2.7.13.3"/>
    </reaction>
</comment>
<dbReference type="SUPFAM" id="SSF55785">
    <property type="entry name" value="PYP-like sensor domain (PAS domain)"/>
    <property type="match status" value="2"/>
</dbReference>
<dbReference type="CDD" id="cd00082">
    <property type="entry name" value="HisKA"/>
    <property type="match status" value="1"/>
</dbReference>
<evidence type="ECO:0000256" key="6">
    <source>
        <dbReference type="ARBA" id="ARBA00022777"/>
    </source>
</evidence>
<dbReference type="PANTHER" id="PTHR43065">
    <property type="entry name" value="SENSOR HISTIDINE KINASE"/>
    <property type="match status" value="1"/>
</dbReference>
<dbReference type="Pfam" id="PF00989">
    <property type="entry name" value="PAS"/>
    <property type="match status" value="1"/>
</dbReference>
<protein>
    <recommendedName>
        <fullName evidence="2">histidine kinase</fullName>
        <ecNumber evidence="2">2.7.13.3</ecNumber>
    </recommendedName>
</protein>
<dbReference type="Gene3D" id="3.40.190.10">
    <property type="entry name" value="Periplasmic binding protein-like II"/>
    <property type="match status" value="2"/>
</dbReference>
<sequence length="924" mass="104207">MRARQRLKQGLWFTPLAGLMVMLCALLNPCFANGQALRPVTLQLRWSHQFQFAGYYAAKAMGYYEDAGLDVSFRERTPGMDNVEEVLAGRAEFGVGDCELLLDAAKGKPLVVLGVIFQHAPNVILSRADSKIRTPEDLRGKRLMILDSNATPIWAMLAHIGVSRDEMELQRLTWSTKELINRETDAMSAYLTSQPYELKSRGIPVNTINPIAYGIDFYGDNLFTTRQLAEHEPDLVERFARASFKGWEFAMTHPEQTITIIRNNYETKSSVDRLRYEANTMHELILPRLVEVGSMNHKRWEDISDQYLSLGLLDNKPSLDTFLYTPRDLRRQEKLARWTPILVSIVAVVLGIALSLLYFNQRLNKGIRQRTEELERSRGNVRQVLDLVPNIIYAKNSEGRFLLVNQAMANSLGLQPEDIVGTLHKDVHPDKEQVRAMDRDDLKVIETGLPKTSMEEPYQHVDGTTHWLQSTRLPFTPADSTEQAVLTLAVDITNKRISDAALKESEERFRAIFNQTYQFTCILDMDGIIIHINETTLSTFRLKEVDIKGKPFIDAPWWQADEPTRSHIQKIIHMATNGTTVHEEVITLVPDGDSITLDFTLKPARNDEEEITLLIAEGRDISELKRSQAELMQLNEELELRVAERTSNLEKAKTDLMESLERLNKTQEELIMSEKMAALGGLVAGVAHEINTPLGVGVTAGSYLQSKINELSTKFKSNALKKSDLERFIQMGEESSRTILTNLERAAELIKSFKQVAADQSSEKARQFNLKEYVDEVLMSLRPKYKRTEHIIENQCPDITLYSYPGVFMQIITNLLVNALTHAYKGQEAGHIIIDGSVDGDILTFRFTDDGCGIAPEHAAKVFEPFYTTGQDTGGTGLGLHIVFNTVTQNLGGTVRLESEPGKGSRFIITMPFTQNDLPTGKST</sequence>
<dbReference type="InterPro" id="IPR004358">
    <property type="entry name" value="Sig_transdc_His_kin-like_C"/>
</dbReference>
<dbReference type="Gene3D" id="3.30.450.20">
    <property type="entry name" value="PAS domain"/>
    <property type="match status" value="2"/>
</dbReference>
<dbReference type="SUPFAM" id="SSF55874">
    <property type="entry name" value="ATPase domain of HSP90 chaperone/DNA topoisomerase II/histidine kinase"/>
    <property type="match status" value="1"/>
</dbReference>
<dbReference type="CDD" id="cd00075">
    <property type="entry name" value="HATPase"/>
    <property type="match status" value="1"/>
</dbReference>
<evidence type="ECO:0000259" key="13">
    <source>
        <dbReference type="PROSITE" id="PS50113"/>
    </source>
</evidence>
<feature type="domain" description="PAC" evidence="13">
    <location>
        <begin position="579"/>
        <end position="633"/>
    </location>
</feature>
<organism evidence="14 15">
    <name type="scientific">Pseudodesulfovibrio profundus</name>
    <dbReference type="NCBI Taxonomy" id="57320"/>
    <lineage>
        <taxon>Bacteria</taxon>
        <taxon>Pseudomonadati</taxon>
        <taxon>Thermodesulfobacteriota</taxon>
        <taxon>Desulfovibrionia</taxon>
        <taxon>Desulfovibrionales</taxon>
        <taxon>Desulfovibrionaceae</taxon>
    </lineage>
</organism>
<dbReference type="EC" id="2.7.13.3" evidence="2"/>
<dbReference type="GO" id="GO:0005524">
    <property type="term" value="F:ATP binding"/>
    <property type="evidence" value="ECO:0007669"/>
    <property type="project" value="UniProtKB-KW"/>
</dbReference>
<evidence type="ECO:0000256" key="7">
    <source>
        <dbReference type="ARBA" id="ARBA00022840"/>
    </source>
</evidence>